<dbReference type="InterPro" id="IPR009057">
    <property type="entry name" value="Homeodomain-like_sf"/>
</dbReference>
<dbReference type="PROSITE" id="PS01124">
    <property type="entry name" value="HTH_ARAC_FAMILY_2"/>
    <property type="match status" value="1"/>
</dbReference>
<feature type="domain" description="HTH araC/xylS-type" evidence="4">
    <location>
        <begin position="200"/>
        <end position="296"/>
    </location>
</feature>
<evidence type="ECO:0000259" key="4">
    <source>
        <dbReference type="PROSITE" id="PS01124"/>
    </source>
</evidence>
<dbReference type="InterPro" id="IPR053142">
    <property type="entry name" value="PchR_regulatory_protein"/>
</dbReference>
<gene>
    <name evidence="5" type="ORF">FPQ15_03290</name>
</gene>
<reference evidence="5 6" key="1">
    <citation type="submission" date="2019-07" db="EMBL/GenBank/DDBJ databases">
        <title>Gilliamella genomes.</title>
        <authorList>
            <person name="Zheng H."/>
        </authorList>
    </citation>
    <scope>NUCLEOTIDE SEQUENCE [LARGE SCALE GENOMIC DNA]</scope>
    <source>
        <strain evidence="5 6">W8127</strain>
    </source>
</reference>
<dbReference type="EMBL" id="VMHM01000003">
    <property type="protein sequence ID" value="TSK04849.1"/>
    <property type="molecule type" value="Genomic_DNA"/>
</dbReference>
<sequence>MHLDEILKNYRPDNHVDGSSYIELQPGLSVCVVTAEHLNAVDVCKKFPSCNNHVCFNCQLQGKLQMQIKDRHFSTHKGDLIFGFTGGENFCLQHSDDFCNVEVMVMPKLLEVLLGDIDFQFSCLDHNMNFFLHHHKLEANKNVLSSARQLYHLIRNTDCRVTNRLLLYAYVLEYLNWYFHAFNSCLGKQEFTQREYKQINVAHDYLLKDLSSPPTIDWLAKQVGMNQNKLKKGFKKVFGKSIYAYFLAERMNKAKQLLVTNSVTETAIIMGYSNISHFSSAFRKQFGVLPKEVRQQNAYTINNSE</sequence>
<keyword evidence="1" id="KW-0805">Transcription regulation</keyword>
<dbReference type="GO" id="GO:0003700">
    <property type="term" value="F:DNA-binding transcription factor activity"/>
    <property type="evidence" value="ECO:0007669"/>
    <property type="project" value="InterPro"/>
</dbReference>
<dbReference type="InterPro" id="IPR018062">
    <property type="entry name" value="HTH_AraC-typ_CS"/>
</dbReference>
<dbReference type="SUPFAM" id="SSF46689">
    <property type="entry name" value="Homeodomain-like"/>
    <property type="match status" value="2"/>
</dbReference>
<evidence type="ECO:0000313" key="6">
    <source>
        <dbReference type="Proteomes" id="UP000319483"/>
    </source>
</evidence>
<dbReference type="RefSeq" id="WP_086326442.1">
    <property type="nucleotide sequence ID" value="NZ_JBHZLE010000033.1"/>
</dbReference>
<organism evidence="5 6">
    <name type="scientific">Gilliamella apicola</name>
    <dbReference type="NCBI Taxonomy" id="1196095"/>
    <lineage>
        <taxon>Bacteria</taxon>
        <taxon>Pseudomonadati</taxon>
        <taxon>Pseudomonadota</taxon>
        <taxon>Gammaproteobacteria</taxon>
        <taxon>Orbales</taxon>
        <taxon>Orbaceae</taxon>
        <taxon>Gilliamella</taxon>
    </lineage>
</organism>
<dbReference type="PROSITE" id="PS00041">
    <property type="entry name" value="HTH_ARAC_FAMILY_1"/>
    <property type="match status" value="1"/>
</dbReference>
<dbReference type="Gene3D" id="1.10.10.60">
    <property type="entry name" value="Homeodomain-like"/>
    <property type="match status" value="2"/>
</dbReference>
<dbReference type="AlphaFoldDB" id="A0A556SUP3"/>
<dbReference type="Pfam" id="PF12833">
    <property type="entry name" value="HTH_18"/>
    <property type="match status" value="1"/>
</dbReference>
<dbReference type="InterPro" id="IPR018060">
    <property type="entry name" value="HTH_AraC"/>
</dbReference>
<dbReference type="Proteomes" id="UP000319483">
    <property type="component" value="Unassembled WGS sequence"/>
</dbReference>
<evidence type="ECO:0000256" key="2">
    <source>
        <dbReference type="ARBA" id="ARBA00023125"/>
    </source>
</evidence>
<dbReference type="PRINTS" id="PR00032">
    <property type="entry name" value="HTHARAC"/>
</dbReference>
<comment type="caution">
    <text evidence="5">The sequence shown here is derived from an EMBL/GenBank/DDBJ whole genome shotgun (WGS) entry which is preliminary data.</text>
</comment>
<accession>A0A556SUP3</accession>
<name>A0A556SUP3_9GAMM</name>
<proteinExistence type="predicted"/>
<evidence type="ECO:0000256" key="3">
    <source>
        <dbReference type="ARBA" id="ARBA00023163"/>
    </source>
</evidence>
<dbReference type="PANTHER" id="PTHR47893">
    <property type="entry name" value="REGULATORY PROTEIN PCHR"/>
    <property type="match status" value="1"/>
</dbReference>
<evidence type="ECO:0000313" key="5">
    <source>
        <dbReference type="EMBL" id="TSK04849.1"/>
    </source>
</evidence>
<dbReference type="GO" id="GO:0043565">
    <property type="term" value="F:sequence-specific DNA binding"/>
    <property type="evidence" value="ECO:0007669"/>
    <property type="project" value="InterPro"/>
</dbReference>
<evidence type="ECO:0000256" key="1">
    <source>
        <dbReference type="ARBA" id="ARBA00023015"/>
    </source>
</evidence>
<dbReference type="InterPro" id="IPR020449">
    <property type="entry name" value="Tscrpt_reg_AraC-type_HTH"/>
</dbReference>
<keyword evidence="3" id="KW-0804">Transcription</keyword>
<protein>
    <submittedName>
        <fullName evidence="5">Helix-turn-helix transcriptional regulator</fullName>
    </submittedName>
</protein>
<keyword evidence="2" id="KW-0238">DNA-binding</keyword>
<dbReference type="SMART" id="SM00342">
    <property type="entry name" value="HTH_ARAC"/>
    <property type="match status" value="1"/>
</dbReference>
<dbReference type="PANTHER" id="PTHR47893:SF1">
    <property type="entry name" value="REGULATORY PROTEIN PCHR"/>
    <property type="match status" value="1"/>
</dbReference>